<comment type="similarity">
    <text evidence="2">Belongs to the DoxX family.</text>
</comment>
<feature type="transmembrane region" description="Helical" evidence="7">
    <location>
        <begin position="92"/>
        <end position="111"/>
    </location>
</feature>
<dbReference type="InterPro" id="IPR051907">
    <property type="entry name" value="DoxX-like_oxidoreductase"/>
</dbReference>
<reference evidence="8 9" key="1">
    <citation type="submission" date="2015-01" db="EMBL/GenBank/DDBJ databases">
        <title>Ahrensia donghaiensis sp. nov., a novel dimethylsulphoniopropionate-cleavage bacterium isolated from seawater and emended descriptions of the genus Ahrensia and Ahrensia kielensis.</title>
        <authorList>
            <person name="Liu J."/>
        </authorList>
    </citation>
    <scope>NUCLEOTIDE SEQUENCE [LARGE SCALE GENOMIC DNA]</scope>
    <source>
        <strain evidence="8 9">LZD062</strain>
    </source>
</reference>
<dbReference type="Proteomes" id="UP000038011">
    <property type="component" value="Unassembled WGS sequence"/>
</dbReference>
<keyword evidence="9" id="KW-1185">Reference proteome</keyword>
<dbReference type="GO" id="GO:0005886">
    <property type="term" value="C:plasma membrane"/>
    <property type="evidence" value="ECO:0007669"/>
    <property type="project" value="UniProtKB-SubCell"/>
</dbReference>
<protein>
    <submittedName>
        <fullName evidence="8">Membrane protein</fullName>
    </submittedName>
</protein>
<dbReference type="PANTHER" id="PTHR33452">
    <property type="entry name" value="OXIDOREDUCTASE CATD-RELATED"/>
    <property type="match status" value="1"/>
</dbReference>
<dbReference type="Pfam" id="PF07681">
    <property type="entry name" value="DoxX"/>
    <property type="match status" value="1"/>
</dbReference>
<evidence type="ECO:0000256" key="6">
    <source>
        <dbReference type="ARBA" id="ARBA00023136"/>
    </source>
</evidence>
<keyword evidence="5 7" id="KW-1133">Transmembrane helix</keyword>
<dbReference type="OrthoDB" id="121744at2"/>
<feature type="transmembrane region" description="Helical" evidence="7">
    <location>
        <begin position="143"/>
        <end position="160"/>
    </location>
</feature>
<feature type="transmembrane region" description="Helical" evidence="7">
    <location>
        <begin position="118"/>
        <end position="137"/>
    </location>
</feature>
<keyword evidence="6 7" id="KW-0472">Membrane</keyword>
<evidence type="ECO:0000313" key="9">
    <source>
        <dbReference type="Proteomes" id="UP000038011"/>
    </source>
</evidence>
<dbReference type="PATRIC" id="fig|1514904.3.peg.2048"/>
<dbReference type="AlphaFoldDB" id="A0A0N0E6R6"/>
<comment type="caution">
    <text evidence="8">The sequence shown here is derived from an EMBL/GenBank/DDBJ whole genome shotgun (WGS) entry which is preliminary data.</text>
</comment>
<evidence type="ECO:0000256" key="1">
    <source>
        <dbReference type="ARBA" id="ARBA00004651"/>
    </source>
</evidence>
<proteinExistence type="inferred from homology"/>
<comment type="subcellular location">
    <subcellularLocation>
        <location evidence="1">Cell membrane</location>
        <topology evidence="1">Multi-pass membrane protein</topology>
    </subcellularLocation>
</comment>
<evidence type="ECO:0000313" key="8">
    <source>
        <dbReference type="EMBL" id="KPB00331.1"/>
    </source>
</evidence>
<gene>
    <name evidence="8" type="ORF">SU32_14550</name>
</gene>
<dbReference type="RefSeq" id="WP_082376787.1">
    <property type="nucleotide sequence ID" value="NZ_JXMU01000025.1"/>
</dbReference>
<dbReference type="EMBL" id="JXMU01000025">
    <property type="protein sequence ID" value="KPB00331.1"/>
    <property type="molecule type" value="Genomic_DNA"/>
</dbReference>
<sequence length="169" mass="18676">MTTIFEHEEKTAPSDDTAPTGIIGKASNLIQSVAQKDITQLVLRIAVSVPFWKSGDLKWDGFLQLSEIAPLLFENEFQLHILGNTYPFPFPYVFAFGAGLGEVILPVFLVLGIFTRFAAFGILGMTAVIQLTVPTGWPVHLTWAAMALAIMAWGPGRIAVDHFLKRIYR</sequence>
<name>A0A0N0E6R6_9HYPH</name>
<keyword evidence="4 7" id="KW-0812">Transmembrane</keyword>
<evidence type="ECO:0000256" key="5">
    <source>
        <dbReference type="ARBA" id="ARBA00022989"/>
    </source>
</evidence>
<evidence type="ECO:0000256" key="7">
    <source>
        <dbReference type="SAM" id="Phobius"/>
    </source>
</evidence>
<dbReference type="PANTHER" id="PTHR33452:SF1">
    <property type="entry name" value="INNER MEMBRANE PROTEIN YPHA-RELATED"/>
    <property type="match status" value="1"/>
</dbReference>
<organism evidence="8 9">
    <name type="scientific">Ahrensia marina</name>
    <dbReference type="NCBI Taxonomy" id="1514904"/>
    <lineage>
        <taxon>Bacteria</taxon>
        <taxon>Pseudomonadati</taxon>
        <taxon>Pseudomonadota</taxon>
        <taxon>Alphaproteobacteria</taxon>
        <taxon>Hyphomicrobiales</taxon>
        <taxon>Ahrensiaceae</taxon>
        <taxon>Ahrensia</taxon>
    </lineage>
</organism>
<evidence type="ECO:0000256" key="3">
    <source>
        <dbReference type="ARBA" id="ARBA00022475"/>
    </source>
</evidence>
<dbReference type="InterPro" id="IPR032808">
    <property type="entry name" value="DoxX"/>
</dbReference>
<dbReference type="STRING" id="1514904.SU32_14550"/>
<accession>A0A0N0E6R6</accession>
<evidence type="ECO:0000256" key="4">
    <source>
        <dbReference type="ARBA" id="ARBA00022692"/>
    </source>
</evidence>
<keyword evidence="3" id="KW-1003">Cell membrane</keyword>
<evidence type="ECO:0000256" key="2">
    <source>
        <dbReference type="ARBA" id="ARBA00006679"/>
    </source>
</evidence>